<proteinExistence type="inferred from homology"/>
<evidence type="ECO:0000256" key="3">
    <source>
        <dbReference type="ARBA" id="ARBA00022604"/>
    </source>
</evidence>
<evidence type="ECO:0000313" key="4">
    <source>
        <dbReference type="EMBL" id="KAL3749409.1"/>
    </source>
</evidence>
<keyword evidence="5" id="KW-1185">Reference proteome</keyword>
<dbReference type="Proteomes" id="UP001634007">
    <property type="component" value="Unassembled WGS sequence"/>
</dbReference>
<evidence type="ECO:0000256" key="2">
    <source>
        <dbReference type="ARBA" id="ARBA00022473"/>
    </source>
</evidence>
<dbReference type="EMBL" id="JBJKBG010000002">
    <property type="protein sequence ID" value="KAL3749409.1"/>
    <property type="molecule type" value="Genomic_DNA"/>
</dbReference>
<name>A0ABD3LCE4_EUCGL</name>
<comment type="caution">
    <text evidence="4">The sequence shown here is derived from an EMBL/GenBank/DDBJ whole genome shotgun (WGS) entry which is preliminary data.</text>
</comment>
<dbReference type="InterPro" id="IPR003676">
    <property type="entry name" value="SAUR_fam"/>
</dbReference>
<gene>
    <name evidence="4" type="ORF">ACJRO7_010509</name>
</gene>
<protein>
    <submittedName>
        <fullName evidence="4">Uncharacterized protein</fullName>
    </submittedName>
</protein>
<organism evidence="4 5">
    <name type="scientific">Eucalyptus globulus</name>
    <name type="common">Tasmanian blue gum</name>
    <dbReference type="NCBI Taxonomy" id="34317"/>
    <lineage>
        <taxon>Eukaryota</taxon>
        <taxon>Viridiplantae</taxon>
        <taxon>Streptophyta</taxon>
        <taxon>Embryophyta</taxon>
        <taxon>Tracheophyta</taxon>
        <taxon>Spermatophyta</taxon>
        <taxon>Magnoliopsida</taxon>
        <taxon>eudicotyledons</taxon>
        <taxon>Gunneridae</taxon>
        <taxon>Pentapetalae</taxon>
        <taxon>rosids</taxon>
        <taxon>malvids</taxon>
        <taxon>Myrtales</taxon>
        <taxon>Myrtaceae</taxon>
        <taxon>Myrtoideae</taxon>
        <taxon>Eucalypteae</taxon>
        <taxon>Eucalyptus</taxon>
    </lineage>
</organism>
<accession>A0ABD3LCE4</accession>
<comment type="similarity">
    <text evidence="1">Belongs to the ARG7 family.</text>
</comment>
<sequence>MAVLGRKLRRLVQKLEIGKKLARRGCFAAYVGEEGERIEIPVKYLRSIMLQALFNQCRDQSNKGTGLYLCCSPKLLNWVLELAKAEVEETNHNLAIKNDKIIHADADMSPIWSHSYFIVAL</sequence>
<dbReference type="Pfam" id="PF02519">
    <property type="entry name" value="Auxin_inducible"/>
    <property type="match status" value="1"/>
</dbReference>
<dbReference type="AlphaFoldDB" id="A0ABD3LCE4"/>
<evidence type="ECO:0000313" key="5">
    <source>
        <dbReference type="Proteomes" id="UP001634007"/>
    </source>
</evidence>
<keyword evidence="3" id="KW-0341">Growth regulation</keyword>
<evidence type="ECO:0000256" key="1">
    <source>
        <dbReference type="ARBA" id="ARBA00006974"/>
    </source>
</evidence>
<reference evidence="4 5" key="1">
    <citation type="submission" date="2024-11" db="EMBL/GenBank/DDBJ databases">
        <title>Chromosome-level genome assembly of Eucalyptus globulus Labill. provides insights into its genome evolution.</title>
        <authorList>
            <person name="Li X."/>
        </authorList>
    </citation>
    <scope>NUCLEOTIDE SEQUENCE [LARGE SCALE GENOMIC DNA]</scope>
    <source>
        <strain evidence="4">CL2024</strain>
        <tissue evidence="4">Fresh tender leaves</tissue>
    </source>
</reference>
<keyword evidence="2" id="KW-0217">Developmental protein</keyword>